<organism evidence="1 2">
    <name type="scientific">Vespula maculifrons</name>
    <name type="common">Eastern yellow jacket</name>
    <name type="synonym">Wasp</name>
    <dbReference type="NCBI Taxonomy" id="7453"/>
    <lineage>
        <taxon>Eukaryota</taxon>
        <taxon>Metazoa</taxon>
        <taxon>Ecdysozoa</taxon>
        <taxon>Arthropoda</taxon>
        <taxon>Hexapoda</taxon>
        <taxon>Insecta</taxon>
        <taxon>Pterygota</taxon>
        <taxon>Neoptera</taxon>
        <taxon>Endopterygota</taxon>
        <taxon>Hymenoptera</taxon>
        <taxon>Apocrita</taxon>
        <taxon>Aculeata</taxon>
        <taxon>Vespoidea</taxon>
        <taxon>Vespidae</taxon>
        <taxon>Vespinae</taxon>
        <taxon>Vespula</taxon>
    </lineage>
</organism>
<name>A0ABD2BKG5_VESMC</name>
<protein>
    <recommendedName>
        <fullName evidence="3">SnoaL-like domain-containing protein</fullName>
    </recommendedName>
</protein>
<accession>A0ABD2BKG5</accession>
<dbReference type="Proteomes" id="UP001607303">
    <property type="component" value="Unassembled WGS sequence"/>
</dbReference>
<evidence type="ECO:0000313" key="1">
    <source>
        <dbReference type="EMBL" id="KAL2733271.1"/>
    </source>
</evidence>
<evidence type="ECO:0008006" key="3">
    <source>
        <dbReference type="Google" id="ProtNLM"/>
    </source>
</evidence>
<proteinExistence type="predicted"/>
<sequence>MVQSCYVFRRVHIAVLYASFGYKKEESIMKLWSGDTGLPEMTTKSNVRPILIINGSVLLRISKSTQRSSRSTHSLEWGYSPTHIDNISRPTATGSVLLRISTSTHRSSPTTRSPQIQIAKWGYSAAREENKDGPSTDSYSYKFSCVLDFEEGTWKISRRLFLQVLTNS</sequence>
<comment type="caution">
    <text evidence="1">The sequence shown here is derived from an EMBL/GenBank/DDBJ whole genome shotgun (WGS) entry which is preliminary data.</text>
</comment>
<gene>
    <name evidence="1" type="ORF">V1477_014239</name>
</gene>
<dbReference type="EMBL" id="JAYRBN010000074">
    <property type="protein sequence ID" value="KAL2733271.1"/>
    <property type="molecule type" value="Genomic_DNA"/>
</dbReference>
<reference evidence="1 2" key="1">
    <citation type="journal article" date="2024" name="Ann. Entomol. Soc. Am.">
        <title>Genomic analyses of the southern and eastern yellowjacket wasps (Hymenoptera: Vespidae) reveal evolutionary signatures of social life.</title>
        <authorList>
            <person name="Catto M.A."/>
            <person name="Caine P.B."/>
            <person name="Orr S.E."/>
            <person name="Hunt B.G."/>
            <person name="Goodisman M.A.D."/>
        </authorList>
    </citation>
    <scope>NUCLEOTIDE SEQUENCE [LARGE SCALE GENOMIC DNA]</scope>
    <source>
        <strain evidence="1">232</strain>
        <tissue evidence="1">Head and thorax</tissue>
    </source>
</reference>
<dbReference type="AlphaFoldDB" id="A0ABD2BKG5"/>
<evidence type="ECO:0000313" key="2">
    <source>
        <dbReference type="Proteomes" id="UP001607303"/>
    </source>
</evidence>
<keyword evidence="2" id="KW-1185">Reference proteome</keyword>